<organism evidence="2 3">
    <name type="scientific">Fischerella major NIES-592</name>
    <dbReference type="NCBI Taxonomy" id="210994"/>
    <lineage>
        <taxon>Bacteria</taxon>
        <taxon>Bacillati</taxon>
        <taxon>Cyanobacteriota</taxon>
        <taxon>Cyanophyceae</taxon>
        <taxon>Nostocales</taxon>
        <taxon>Hapalosiphonaceae</taxon>
        <taxon>Fischerella</taxon>
    </lineage>
</organism>
<keyword evidence="1" id="KW-0732">Signal</keyword>
<keyword evidence="3" id="KW-1185">Reference proteome</keyword>
<evidence type="ECO:0000313" key="2">
    <source>
        <dbReference type="EMBL" id="OKH14394.1"/>
    </source>
</evidence>
<feature type="signal peptide" evidence="1">
    <location>
        <begin position="1"/>
        <end position="30"/>
    </location>
</feature>
<comment type="caution">
    <text evidence="2">The sequence shown here is derived from an EMBL/GenBank/DDBJ whole genome shotgun (WGS) entry which is preliminary data.</text>
</comment>
<evidence type="ECO:0000256" key="1">
    <source>
        <dbReference type="SAM" id="SignalP"/>
    </source>
</evidence>
<evidence type="ECO:0000313" key="3">
    <source>
        <dbReference type="Proteomes" id="UP000186391"/>
    </source>
</evidence>
<gene>
    <name evidence="2" type="ORF">NIES592_10030</name>
</gene>
<evidence type="ECO:0008006" key="4">
    <source>
        <dbReference type="Google" id="ProtNLM"/>
    </source>
</evidence>
<dbReference type="RefSeq" id="WP_062248272.1">
    <property type="nucleotide sequence ID" value="NZ_MRCA01000004.1"/>
</dbReference>
<protein>
    <recommendedName>
        <fullName evidence="4">Filamentous hemagglutinin</fullName>
    </recommendedName>
</protein>
<accession>A0A1U7H0K9</accession>
<proteinExistence type="predicted"/>
<feature type="chain" id="PRO_5010586668" description="Filamentous hemagglutinin" evidence="1">
    <location>
        <begin position="31"/>
        <end position="118"/>
    </location>
</feature>
<reference evidence="2 3" key="1">
    <citation type="submission" date="2016-11" db="EMBL/GenBank/DDBJ databases">
        <title>Draft Genome Sequences of Nine Cyanobacterial Strains from Diverse Habitats.</title>
        <authorList>
            <person name="Zhu T."/>
            <person name="Hou S."/>
            <person name="Lu X."/>
            <person name="Hess W.R."/>
        </authorList>
    </citation>
    <scope>NUCLEOTIDE SEQUENCE [LARGE SCALE GENOMIC DNA]</scope>
    <source>
        <strain evidence="2 3">NIES-592</strain>
    </source>
</reference>
<name>A0A1U7H0K9_9CYAN</name>
<sequence>MTGFRSSRWNQFLGVAIAITHIFSANYALAQITGDRTLPNNSNVTKDGNTLMNQAKISADTKGGTGNITLRSHDLILGNNNCITTNATGSNIIGGNINIDTDVLAAFVNSDISANCDQ</sequence>
<dbReference type="AlphaFoldDB" id="A0A1U7H0K9"/>
<dbReference type="Proteomes" id="UP000186391">
    <property type="component" value="Unassembled WGS sequence"/>
</dbReference>
<dbReference type="EMBL" id="MRCA01000004">
    <property type="protein sequence ID" value="OKH14394.1"/>
    <property type="molecule type" value="Genomic_DNA"/>
</dbReference>